<organism evidence="1 2">
    <name type="scientific">Naganishia adeliensis</name>
    <dbReference type="NCBI Taxonomy" id="92952"/>
    <lineage>
        <taxon>Eukaryota</taxon>
        <taxon>Fungi</taxon>
        <taxon>Dikarya</taxon>
        <taxon>Basidiomycota</taxon>
        <taxon>Agaricomycotina</taxon>
        <taxon>Tremellomycetes</taxon>
        <taxon>Filobasidiales</taxon>
        <taxon>Filobasidiaceae</taxon>
        <taxon>Naganishia</taxon>
    </lineage>
</organism>
<dbReference type="EMBL" id="JASBWS010000205">
    <property type="protein sequence ID" value="KAJ9091297.1"/>
    <property type="molecule type" value="Genomic_DNA"/>
</dbReference>
<reference evidence="1" key="1">
    <citation type="submission" date="2023-04" db="EMBL/GenBank/DDBJ databases">
        <title>Draft Genome sequencing of Naganishia species isolated from polar environments using Oxford Nanopore Technology.</title>
        <authorList>
            <person name="Leo P."/>
            <person name="Venkateswaran K."/>
        </authorList>
    </citation>
    <scope>NUCLEOTIDE SEQUENCE</scope>
    <source>
        <strain evidence="1">MNA-CCFEE 5262</strain>
    </source>
</reference>
<accession>A0ACC2UWG5</accession>
<name>A0ACC2UWG5_9TREE</name>
<gene>
    <name evidence="1" type="ORF">QFC20_007675</name>
</gene>
<evidence type="ECO:0000313" key="1">
    <source>
        <dbReference type="EMBL" id="KAJ9091297.1"/>
    </source>
</evidence>
<evidence type="ECO:0000313" key="2">
    <source>
        <dbReference type="Proteomes" id="UP001230649"/>
    </source>
</evidence>
<proteinExistence type="predicted"/>
<keyword evidence="2" id="KW-1185">Reference proteome</keyword>
<protein>
    <submittedName>
        <fullName evidence="1">Uncharacterized protein</fullName>
    </submittedName>
</protein>
<comment type="caution">
    <text evidence="1">The sequence shown here is derived from an EMBL/GenBank/DDBJ whole genome shotgun (WGS) entry which is preliminary data.</text>
</comment>
<sequence length="756" mass="83880">MGKTFYVRCDFPDLYLAQFITDIETLGGSTDVPDAWTADFVIDNPPENDNQWQNELRRRLKTQPRVQPPMQRPYYWVYACHHAGEILPADAISDHPVFTKWDHATRRPRPLLVYITVNLQAHGDEHGADSLRSVESTLETLGGFRCSTRMHADVLLLNLDTTAGKKIQDAAKPDQVIWSREEFEAYTESATPLDLGRDQQPREIVVARTNARSVSVATTGRRLNFIRTSRKEFTAEDDDLVLRYIAAYDPEKQSMTSKSFYTQMMNSSNANVTPWVHRHTAESWRERVKKRVVPFRLRVDAYLHEKVDRTLRTQEERESGSGPAALMAEVGRGPQATSDRASNTTAKVAVIKSTVSTEAARGKAVKATVPSNGKNGKRSLESEETSIAKDTTGSVPKKQKTARRGEMPIDERLRDSPPNNMEAGPSRRNGDGSARTRLKPRKSAESDVFDEFQNQGSTGRSPADATKQVSKGKPVSTTKPVIASKAYLAPASSQPDEDIVRDKSLAALEQAMDEVIDEDSAAEGQPDTDEGELEQNLLQHIARQERRADQTSRHANDSPQFASQASRRTISPPTVSQMPDTQAHDIGPSQGPAGSPARLRNQDVELPVNTTGRILLDSEQVPGLPVRVNESSTRIQSSTISVAGASAQVTTTRTISEVILQTSTISESSAKKGQAAIVGASKPSELSDQERASSRVQTEQEKREELKRIVVGLVQEYDLNYKAMHRLIEECRKRYNYVNQALLRGMIEQALANAQE</sequence>
<dbReference type="Proteomes" id="UP001230649">
    <property type="component" value="Unassembled WGS sequence"/>
</dbReference>